<comment type="caution">
    <text evidence="2">The sequence shown here is derived from an EMBL/GenBank/DDBJ whole genome shotgun (WGS) entry which is preliminary data.</text>
</comment>
<gene>
    <name evidence="2" type="ORF">J2Y69_003072</name>
</gene>
<evidence type="ECO:0000313" key="2">
    <source>
        <dbReference type="EMBL" id="MDR6868456.1"/>
    </source>
</evidence>
<dbReference type="RefSeq" id="WP_310022298.1">
    <property type="nucleotide sequence ID" value="NZ_JAVDUM010000014.1"/>
</dbReference>
<dbReference type="EMBL" id="JAVDUM010000014">
    <property type="protein sequence ID" value="MDR6868456.1"/>
    <property type="molecule type" value="Genomic_DNA"/>
</dbReference>
<organism evidence="2 3">
    <name type="scientific">Microbacterium resistens</name>
    <dbReference type="NCBI Taxonomy" id="156977"/>
    <lineage>
        <taxon>Bacteria</taxon>
        <taxon>Bacillati</taxon>
        <taxon>Actinomycetota</taxon>
        <taxon>Actinomycetes</taxon>
        <taxon>Micrococcales</taxon>
        <taxon>Microbacteriaceae</taxon>
        <taxon>Microbacterium</taxon>
    </lineage>
</organism>
<evidence type="ECO:0000313" key="3">
    <source>
        <dbReference type="Proteomes" id="UP001259347"/>
    </source>
</evidence>
<sequence length="133" mass="14155">MTPVIHTPVAGFTGTVAGVNFADGVGETDDTAALLYFSGAGYDVHDEEPPADIPVTPEGPDPVTPSELQGEPDEDASSGTPDQDASDRPHPVQGSKAAWFEYLTRIKPDHGFDLETSKRDELRAAVEEFESAK</sequence>
<protein>
    <submittedName>
        <fullName evidence="2">Uncharacterized protein</fullName>
    </submittedName>
</protein>
<keyword evidence="3" id="KW-1185">Reference proteome</keyword>
<reference evidence="2 3" key="1">
    <citation type="submission" date="2023-07" db="EMBL/GenBank/DDBJ databases">
        <title>Sorghum-associated microbial communities from plants grown in Nebraska, USA.</title>
        <authorList>
            <person name="Schachtman D."/>
        </authorList>
    </citation>
    <scope>NUCLEOTIDE SEQUENCE [LARGE SCALE GENOMIC DNA]</scope>
    <source>
        <strain evidence="2 3">2980</strain>
    </source>
</reference>
<proteinExistence type="predicted"/>
<name>A0ABU1SFT9_9MICO</name>
<dbReference type="Proteomes" id="UP001259347">
    <property type="component" value="Unassembled WGS sequence"/>
</dbReference>
<evidence type="ECO:0000256" key="1">
    <source>
        <dbReference type="SAM" id="MobiDB-lite"/>
    </source>
</evidence>
<accession>A0ABU1SFT9</accession>
<feature type="region of interest" description="Disordered" evidence="1">
    <location>
        <begin position="43"/>
        <end position="94"/>
    </location>
</feature>